<protein>
    <submittedName>
        <fullName evidence="1">Uncharacterized protein</fullName>
    </submittedName>
</protein>
<sequence length="155" mass="17746">MQLVISTVAYMVVQNVQLWRVQITVYGGHKEKFVRLDDLDSTTSFSSEAAGMNICGFSVEELGRGRKSSKPTKSFRKGMRKGSERLMSIGRTIKFGVSKAVFAEDLKVSEKKIYNPQDKFLQGYLNFSEAPNHRNFLWIRSKFFAIVLGHEIRDR</sequence>
<keyword evidence="2" id="KW-1185">Reference proteome</keyword>
<dbReference type="Proteomes" id="UP000825729">
    <property type="component" value="Unassembled WGS sequence"/>
</dbReference>
<accession>A0AAV7F2S9</accession>
<evidence type="ECO:0000313" key="2">
    <source>
        <dbReference type="Proteomes" id="UP000825729"/>
    </source>
</evidence>
<evidence type="ECO:0000313" key="1">
    <source>
        <dbReference type="EMBL" id="KAG9453873.1"/>
    </source>
</evidence>
<comment type="caution">
    <text evidence="1">The sequence shown here is derived from an EMBL/GenBank/DDBJ whole genome shotgun (WGS) entry which is preliminary data.</text>
</comment>
<reference evidence="1 2" key="1">
    <citation type="submission" date="2021-07" db="EMBL/GenBank/DDBJ databases">
        <title>The Aristolochia fimbriata genome: insights into angiosperm evolution, floral development and chemical biosynthesis.</title>
        <authorList>
            <person name="Jiao Y."/>
        </authorList>
    </citation>
    <scope>NUCLEOTIDE SEQUENCE [LARGE SCALE GENOMIC DNA]</scope>
    <source>
        <strain evidence="1">IBCAS-2021</strain>
        <tissue evidence="1">Leaf</tissue>
    </source>
</reference>
<name>A0AAV7F2S9_ARIFI</name>
<dbReference type="AlphaFoldDB" id="A0AAV7F2S9"/>
<dbReference type="EMBL" id="JAINDJ010000003">
    <property type="protein sequence ID" value="KAG9453873.1"/>
    <property type="molecule type" value="Genomic_DNA"/>
</dbReference>
<proteinExistence type="predicted"/>
<organism evidence="1 2">
    <name type="scientific">Aristolochia fimbriata</name>
    <name type="common">White veined hardy Dutchman's pipe vine</name>
    <dbReference type="NCBI Taxonomy" id="158543"/>
    <lineage>
        <taxon>Eukaryota</taxon>
        <taxon>Viridiplantae</taxon>
        <taxon>Streptophyta</taxon>
        <taxon>Embryophyta</taxon>
        <taxon>Tracheophyta</taxon>
        <taxon>Spermatophyta</taxon>
        <taxon>Magnoliopsida</taxon>
        <taxon>Magnoliidae</taxon>
        <taxon>Piperales</taxon>
        <taxon>Aristolochiaceae</taxon>
        <taxon>Aristolochia</taxon>
    </lineage>
</organism>
<gene>
    <name evidence="1" type="ORF">H6P81_006777</name>
</gene>